<name>A0A5C4JB04_9ACTN</name>
<proteinExistence type="predicted"/>
<keyword evidence="1" id="KW-1133">Transmembrane helix</keyword>
<evidence type="ECO:0000313" key="3">
    <source>
        <dbReference type="Proteomes" id="UP000309174"/>
    </source>
</evidence>
<feature type="transmembrane region" description="Helical" evidence="1">
    <location>
        <begin position="110"/>
        <end position="130"/>
    </location>
</feature>
<keyword evidence="1" id="KW-0472">Membrane</keyword>
<dbReference type="Proteomes" id="UP000309174">
    <property type="component" value="Unassembled WGS sequence"/>
</dbReference>
<dbReference type="PROSITE" id="PS51257">
    <property type="entry name" value="PROKAR_LIPOPROTEIN"/>
    <property type="match status" value="1"/>
</dbReference>
<dbReference type="OrthoDB" id="3479588at2"/>
<reference evidence="2 3" key="1">
    <citation type="submission" date="2019-05" db="EMBL/GenBank/DDBJ databases">
        <title>Draft genome sequence of Actinomadura sp. 14C53.</title>
        <authorList>
            <person name="Saricaoglu S."/>
            <person name="Isik K."/>
        </authorList>
    </citation>
    <scope>NUCLEOTIDE SEQUENCE [LARGE SCALE GENOMIC DNA]</scope>
    <source>
        <strain evidence="2 3">14C53</strain>
    </source>
</reference>
<dbReference type="EMBL" id="VCKW01000104">
    <property type="protein sequence ID" value="TMQ96849.1"/>
    <property type="molecule type" value="Genomic_DNA"/>
</dbReference>
<dbReference type="AlphaFoldDB" id="A0A5C4JB04"/>
<evidence type="ECO:0000313" key="2">
    <source>
        <dbReference type="EMBL" id="TMQ96849.1"/>
    </source>
</evidence>
<feature type="transmembrane region" description="Helical" evidence="1">
    <location>
        <begin position="177"/>
        <end position="199"/>
    </location>
</feature>
<gene>
    <name evidence="2" type="ORF">ETD83_20715</name>
</gene>
<keyword evidence="1" id="KW-0812">Transmembrane</keyword>
<feature type="transmembrane region" description="Helical" evidence="1">
    <location>
        <begin position="137"/>
        <end position="157"/>
    </location>
</feature>
<protein>
    <submittedName>
        <fullName evidence="2">Uncharacterized protein</fullName>
    </submittedName>
</protein>
<accession>A0A5C4JB04</accession>
<dbReference type="RefSeq" id="WP_138646793.1">
    <property type="nucleotide sequence ID" value="NZ_VCKW01000104.1"/>
</dbReference>
<organism evidence="2 3">
    <name type="scientific">Actinomadura soli</name>
    <dbReference type="NCBI Taxonomy" id="2508997"/>
    <lineage>
        <taxon>Bacteria</taxon>
        <taxon>Bacillati</taxon>
        <taxon>Actinomycetota</taxon>
        <taxon>Actinomycetes</taxon>
        <taxon>Streptosporangiales</taxon>
        <taxon>Thermomonosporaceae</taxon>
        <taxon>Actinomadura</taxon>
    </lineage>
</organism>
<sequence>MSVRRLAALGAALLAVAVLTGCAGGGGGGPAPAQRAWFGVALLPDGDAELDLHAAGRLRSDADVRALARRIAADMFPGARDVRVRTEQGPGIPFARASIDRAYRTGRSPALRLAVLVLPVLGAAGVALGFFVRRRVFALPAAGVAVATALAAVVLPAGRQGDNLGVAGLLGGTALEVATVAPLAAVPLGLPAAMLLAVVSVRGLTRPDVPAGHEARPHDTGVFW</sequence>
<comment type="caution">
    <text evidence="2">The sequence shown here is derived from an EMBL/GenBank/DDBJ whole genome shotgun (WGS) entry which is preliminary data.</text>
</comment>
<keyword evidence="3" id="KW-1185">Reference proteome</keyword>
<evidence type="ECO:0000256" key="1">
    <source>
        <dbReference type="SAM" id="Phobius"/>
    </source>
</evidence>